<dbReference type="NCBIfam" id="TIGR02521">
    <property type="entry name" value="type_IV_pilW"/>
    <property type="match status" value="1"/>
</dbReference>
<dbReference type="RefSeq" id="WP_231902211.1">
    <property type="nucleotide sequence ID" value="NZ_CAXBCE010000018.1"/>
</dbReference>
<feature type="repeat" description="TPR" evidence="3">
    <location>
        <begin position="138"/>
        <end position="171"/>
    </location>
</feature>
<keyword evidence="2 3" id="KW-0802">TPR repeat</keyword>
<dbReference type="InterPro" id="IPR019734">
    <property type="entry name" value="TPR_rpt"/>
</dbReference>
<dbReference type="Proteomes" id="UP001449225">
    <property type="component" value="Unassembled WGS sequence"/>
</dbReference>
<evidence type="ECO:0000313" key="5">
    <source>
        <dbReference type="Proteomes" id="UP001449225"/>
    </source>
</evidence>
<accession>A0ABU9TUQ1</accession>
<dbReference type="InterPro" id="IPR050498">
    <property type="entry name" value="Ycf3"/>
</dbReference>
<reference evidence="4 5" key="1">
    <citation type="submission" date="2024-03" db="EMBL/GenBank/DDBJ databases">
        <title>Community enrichment and isolation of bacterial strains for fucoidan degradation.</title>
        <authorList>
            <person name="Sichert A."/>
        </authorList>
    </citation>
    <scope>NUCLEOTIDE SEQUENCE [LARGE SCALE GENOMIC DNA]</scope>
    <source>
        <strain evidence="4 5">AS76</strain>
    </source>
</reference>
<evidence type="ECO:0000256" key="3">
    <source>
        <dbReference type="PROSITE-ProRule" id="PRU00339"/>
    </source>
</evidence>
<keyword evidence="5" id="KW-1185">Reference proteome</keyword>
<dbReference type="Pfam" id="PF13176">
    <property type="entry name" value="TPR_7"/>
    <property type="match status" value="1"/>
</dbReference>
<gene>
    <name evidence="4" type="primary">pilW</name>
    <name evidence="4" type="ORF">WNY58_13715</name>
</gene>
<keyword evidence="1" id="KW-0677">Repeat</keyword>
<feature type="repeat" description="TPR" evidence="3">
    <location>
        <begin position="68"/>
        <end position="101"/>
    </location>
</feature>
<evidence type="ECO:0000256" key="1">
    <source>
        <dbReference type="ARBA" id="ARBA00022737"/>
    </source>
</evidence>
<dbReference type="SUPFAM" id="SSF81901">
    <property type="entry name" value="HCP-like"/>
    <property type="match status" value="1"/>
</dbReference>
<comment type="caution">
    <text evidence="4">The sequence shown here is derived from an EMBL/GenBank/DDBJ whole genome shotgun (WGS) entry which is preliminary data.</text>
</comment>
<name>A0ABU9TUQ1_9GAMM</name>
<dbReference type="PANTHER" id="PTHR44858">
    <property type="entry name" value="TETRATRICOPEPTIDE REPEAT PROTEIN 6"/>
    <property type="match status" value="1"/>
</dbReference>
<sequence>MRGIKLVLALFMVLVVVGCTTKGSQPESNKTVAYEAYSQLGFQYLQSGDTVTAKQSFQRSIELNSGYAEAYNGLALTFQLEGDDDLAEKYFRKATSVAPDSAMVHNNFGAFLFSNERYAEACEELARATEDPFYNLRSQAFENLGRCYRLLERNEASKHAFKRALQVTANRPVSLVELSDLYLLEGNYLEAENYFDRFLALVENRRVDHYAKSLWVGIRLARHNREATRAATFALILKNLYPDSKEYREYEESAR</sequence>
<dbReference type="InterPro" id="IPR013360">
    <property type="entry name" value="Pilus_4_PilW"/>
</dbReference>
<evidence type="ECO:0000256" key="2">
    <source>
        <dbReference type="ARBA" id="ARBA00022803"/>
    </source>
</evidence>
<dbReference type="Gene3D" id="1.25.40.10">
    <property type="entry name" value="Tetratricopeptide repeat domain"/>
    <property type="match status" value="1"/>
</dbReference>
<protein>
    <submittedName>
        <fullName evidence="4">Type IV pilus biogenesis/stability protein PilW</fullName>
    </submittedName>
</protein>
<proteinExistence type="predicted"/>
<dbReference type="SMART" id="SM00028">
    <property type="entry name" value="TPR"/>
    <property type="match status" value="4"/>
</dbReference>
<dbReference type="PROSITE" id="PS50005">
    <property type="entry name" value="TPR"/>
    <property type="match status" value="3"/>
</dbReference>
<dbReference type="PROSITE" id="PS51257">
    <property type="entry name" value="PROKAR_LIPOPROTEIN"/>
    <property type="match status" value="1"/>
</dbReference>
<dbReference type="InterPro" id="IPR011990">
    <property type="entry name" value="TPR-like_helical_dom_sf"/>
</dbReference>
<dbReference type="PANTHER" id="PTHR44858:SF1">
    <property type="entry name" value="UDP-N-ACETYLGLUCOSAMINE--PEPTIDE N-ACETYLGLUCOSAMINYLTRANSFERASE SPINDLY-RELATED"/>
    <property type="match status" value="1"/>
</dbReference>
<organism evidence="4 5">
    <name type="scientific">Neptuniibacter pectenicola</name>
    <dbReference type="NCBI Taxonomy" id="1806669"/>
    <lineage>
        <taxon>Bacteria</taxon>
        <taxon>Pseudomonadati</taxon>
        <taxon>Pseudomonadota</taxon>
        <taxon>Gammaproteobacteria</taxon>
        <taxon>Oceanospirillales</taxon>
        <taxon>Oceanospirillaceae</taxon>
        <taxon>Neptuniibacter</taxon>
    </lineage>
</organism>
<evidence type="ECO:0000313" key="4">
    <source>
        <dbReference type="EMBL" id="MEM5537448.1"/>
    </source>
</evidence>
<feature type="repeat" description="TPR" evidence="3">
    <location>
        <begin position="34"/>
        <end position="67"/>
    </location>
</feature>
<dbReference type="EMBL" id="JBBMRA010000014">
    <property type="protein sequence ID" value="MEM5537448.1"/>
    <property type="molecule type" value="Genomic_DNA"/>
</dbReference>
<dbReference type="Pfam" id="PF13181">
    <property type="entry name" value="TPR_8"/>
    <property type="match status" value="2"/>
</dbReference>